<dbReference type="InterPro" id="IPR038925">
    <property type="entry name" value="At3g17800-like"/>
</dbReference>
<dbReference type="Proteomes" id="UP001418222">
    <property type="component" value="Unassembled WGS sequence"/>
</dbReference>
<comment type="caution">
    <text evidence="2">The sequence shown here is derived from an EMBL/GenBank/DDBJ whole genome shotgun (WGS) entry which is preliminary data.</text>
</comment>
<sequence>MAAMAAALILVAAAAIVAGDFTSDRAEYTEQLTAMLPCLVFVEGEAFYTFVRDRRIAEGRVNEMTMALEEMMYALVVQKFVESDVALILVMSQPFKYVDRWSPKEEKLEQLNSLEGDDQESSCTHSGIEIGELC</sequence>
<name>A0AAP0GG16_9ASPA</name>
<proteinExistence type="predicted"/>
<protein>
    <submittedName>
        <fullName evidence="2">Uncharacterized protein</fullName>
    </submittedName>
</protein>
<reference evidence="2 3" key="1">
    <citation type="journal article" date="2022" name="Nat. Plants">
        <title>Genomes of leafy and leafless Platanthera orchids illuminate the evolution of mycoheterotrophy.</title>
        <authorList>
            <person name="Li M.H."/>
            <person name="Liu K.W."/>
            <person name="Li Z."/>
            <person name="Lu H.C."/>
            <person name="Ye Q.L."/>
            <person name="Zhang D."/>
            <person name="Wang J.Y."/>
            <person name="Li Y.F."/>
            <person name="Zhong Z.M."/>
            <person name="Liu X."/>
            <person name="Yu X."/>
            <person name="Liu D.K."/>
            <person name="Tu X.D."/>
            <person name="Liu B."/>
            <person name="Hao Y."/>
            <person name="Liao X.Y."/>
            <person name="Jiang Y.T."/>
            <person name="Sun W.H."/>
            <person name="Chen J."/>
            <person name="Chen Y.Q."/>
            <person name="Ai Y."/>
            <person name="Zhai J.W."/>
            <person name="Wu S.S."/>
            <person name="Zhou Z."/>
            <person name="Hsiao Y.Y."/>
            <person name="Wu W.L."/>
            <person name="Chen Y.Y."/>
            <person name="Lin Y.F."/>
            <person name="Hsu J.L."/>
            <person name="Li C.Y."/>
            <person name="Wang Z.W."/>
            <person name="Zhao X."/>
            <person name="Zhong W.Y."/>
            <person name="Ma X.K."/>
            <person name="Ma L."/>
            <person name="Huang J."/>
            <person name="Chen G.Z."/>
            <person name="Huang M.Z."/>
            <person name="Huang L."/>
            <person name="Peng D.H."/>
            <person name="Luo Y.B."/>
            <person name="Zou S.Q."/>
            <person name="Chen S.P."/>
            <person name="Lan S."/>
            <person name="Tsai W.C."/>
            <person name="Van de Peer Y."/>
            <person name="Liu Z.J."/>
        </authorList>
    </citation>
    <scope>NUCLEOTIDE SEQUENCE [LARGE SCALE GENOMIC DNA]</scope>
    <source>
        <strain evidence="2">Lor287</strain>
    </source>
</reference>
<dbReference type="PANTHER" id="PTHR31808">
    <property type="entry name" value="EXPRESSED PROTEIN"/>
    <property type="match status" value="1"/>
</dbReference>
<accession>A0AAP0GG16</accession>
<evidence type="ECO:0000256" key="1">
    <source>
        <dbReference type="SAM" id="SignalP"/>
    </source>
</evidence>
<keyword evidence="1" id="KW-0732">Signal</keyword>
<dbReference type="EMBL" id="JBBWWQ010000001">
    <property type="protein sequence ID" value="KAK8957406.1"/>
    <property type="molecule type" value="Genomic_DNA"/>
</dbReference>
<keyword evidence="3" id="KW-1185">Reference proteome</keyword>
<evidence type="ECO:0000313" key="2">
    <source>
        <dbReference type="EMBL" id="KAK8957406.1"/>
    </source>
</evidence>
<dbReference type="AlphaFoldDB" id="A0AAP0GG16"/>
<dbReference type="PANTHER" id="PTHR31808:SF4">
    <property type="entry name" value="LIGASE, PUTATIVE (DUF760)-RELATED"/>
    <property type="match status" value="1"/>
</dbReference>
<feature type="chain" id="PRO_5042910326" evidence="1">
    <location>
        <begin position="20"/>
        <end position="134"/>
    </location>
</feature>
<gene>
    <name evidence="2" type="ORF">KSP39_PZI000795</name>
</gene>
<feature type="signal peptide" evidence="1">
    <location>
        <begin position="1"/>
        <end position="19"/>
    </location>
</feature>
<organism evidence="2 3">
    <name type="scientific">Platanthera zijinensis</name>
    <dbReference type="NCBI Taxonomy" id="2320716"/>
    <lineage>
        <taxon>Eukaryota</taxon>
        <taxon>Viridiplantae</taxon>
        <taxon>Streptophyta</taxon>
        <taxon>Embryophyta</taxon>
        <taxon>Tracheophyta</taxon>
        <taxon>Spermatophyta</taxon>
        <taxon>Magnoliopsida</taxon>
        <taxon>Liliopsida</taxon>
        <taxon>Asparagales</taxon>
        <taxon>Orchidaceae</taxon>
        <taxon>Orchidoideae</taxon>
        <taxon>Orchideae</taxon>
        <taxon>Orchidinae</taxon>
        <taxon>Platanthera</taxon>
    </lineage>
</organism>
<evidence type="ECO:0000313" key="3">
    <source>
        <dbReference type="Proteomes" id="UP001418222"/>
    </source>
</evidence>